<organism evidence="2 3">
    <name type="scientific">Trichinella pseudospiralis</name>
    <name type="common">Parasitic roundworm</name>
    <dbReference type="NCBI Taxonomy" id="6337"/>
    <lineage>
        <taxon>Eukaryota</taxon>
        <taxon>Metazoa</taxon>
        <taxon>Ecdysozoa</taxon>
        <taxon>Nematoda</taxon>
        <taxon>Enoplea</taxon>
        <taxon>Dorylaimia</taxon>
        <taxon>Trichinellida</taxon>
        <taxon>Trichinellidae</taxon>
        <taxon>Trichinella</taxon>
    </lineage>
</organism>
<feature type="compositionally biased region" description="Polar residues" evidence="1">
    <location>
        <begin position="84"/>
        <end position="97"/>
    </location>
</feature>
<feature type="region of interest" description="Disordered" evidence="1">
    <location>
        <begin position="26"/>
        <end position="115"/>
    </location>
</feature>
<dbReference type="AlphaFoldDB" id="A0A0V1JDW7"/>
<feature type="compositionally biased region" description="Basic and acidic residues" evidence="1">
    <location>
        <begin position="64"/>
        <end position="76"/>
    </location>
</feature>
<feature type="compositionally biased region" description="Polar residues" evidence="1">
    <location>
        <begin position="40"/>
        <end position="57"/>
    </location>
</feature>
<reference evidence="2 3" key="1">
    <citation type="submission" date="2015-01" db="EMBL/GenBank/DDBJ databases">
        <title>Evolution of Trichinella species and genotypes.</title>
        <authorList>
            <person name="Korhonen P.K."/>
            <person name="Edoardo P."/>
            <person name="Giuseppe L.R."/>
            <person name="Gasser R.B."/>
        </authorList>
    </citation>
    <scope>NUCLEOTIDE SEQUENCE [LARGE SCALE GENOMIC DNA]</scope>
    <source>
        <strain evidence="2">ISS588</strain>
    </source>
</reference>
<evidence type="ECO:0000313" key="2">
    <source>
        <dbReference type="EMBL" id="KRZ33187.1"/>
    </source>
</evidence>
<name>A0A0V1JDW7_TRIPS</name>
<evidence type="ECO:0000313" key="3">
    <source>
        <dbReference type="Proteomes" id="UP000054805"/>
    </source>
</evidence>
<protein>
    <submittedName>
        <fullName evidence="2">Uncharacterized protein</fullName>
    </submittedName>
</protein>
<keyword evidence="3" id="KW-1185">Reference proteome</keyword>
<proteinExistence type="predicted"/>
<dbReference type="Proteomes" id="UP000054805">
    <property type="component" value="Unassembled WGS sequence"/>
</dbReference>
<accession>A0A0V1JDW7</accession>
<feature type="compositionally biased region" description="Low complexity" evidence="1">
    <location>
        <begin position="30"/>
        <end position="39"/>
    </location>
</feature>
<comment type="caution">
    <text evidence="2">The sequence shown here is derived from an EMBL/GenBank/DDBJ whole genome shotgun (WGS) entry which is preliminary data.</text>
</comment>
<evidence type="ECO:0000256" key="1">
    <source>
        <dbReference type="SAM" id="MobiDB-lite"/>
    </source>
</evidence>
<sequence>MSSRPVQRQKLEMAESNRLSTVAAFQTVSQHHQQQQQAQKSTGQSETVPVAPMSSSELPLPEGWEIKTNEMTDKPHYNSKKSRQASSQEQPNFSSRHFLQPWGRSPLAISQQLPK</sequence>
<dbReference type="EMBL" id="JYDS01000011">
    <property type="protein sequence ID" value="KRZ33187.1"/>
    <property type="molecule type" value="Genomic_DNA"/>
</dbReference>
<gene>
    <name evidence="2" type="ORF">T4B_4365</name>
</gene>